<evidence type="ECO:0000313" key="2">
    <source>
        <dbReference type="Proteomes" id="UP000824881"/>
    </source>
</evidence>
<organism evidence="1 2">
    <name type="scientific">Pleurotus cornucopiae</name>
    <name type="common">Cornucopia mushroom</name>
    <dbReference type="NCBI Taxonomy" id="5321"/>
    <lineage>
        <taxon>Eukaryota</taxon>
        <taxon>Fungi</taxon>
        <taxon>Dikarya</taxon>
        <taxon>Basidiomycota</taxon>
        <taxon>Agaricomycotina</taxon>
        <taxon>Agaricomycetes</taxon>
        <taxon>Agaricomycetidae</taxon>
        <taxon>Agaricales</taxon>
        <taxon>Pleurotineae</taxon>
        <taxon>Pleurotaceae</taxon>
        <taxon>Pleurotus</taxon>
    </lineage>
</organism>
<proteinExistence type="predicted"/>
<dbReference type="Proteomes" id="UP000824881">
    <property type="component" value="Unassembled WGS sequence"/>
</dbReference>
<reference evidence="1 2" key="1">
    <citation type="journal article" date="2021" name="Appl. Environ. Microbiol.">
        <title>Genetic linkage and physical mapping for an oyster mushroom Pleurotus cornucopiae and QTL analysis for the trait cap color.</title>
        <authorList>
            <person name="Zhang Y."/>
            <person name="Gao W."/>
            <person name="Sonnenberg A."/>
            <person name="Chen Q."/>
            <person name="Zhang J."/>
            <person name="Huang C."/>
        </authorList>
    </citation>
    <scope>NUCLEOTIDE SEQUENCE [LARGE SCALE GENOMIC DNA]</scope>
    <source>
        <strain evidence="1">CCMSSC00406</strain>
    </source>
</reference>
<evidence type="ECO:0000313" key="1">
    <source>
        <dbReference type="EMBL" id="KAG9227306.1"/>
    </source>
</evidence>
<sequence>MSLSLFATIPKLNGTNYASWKDHVTAFLYTQDLGSILEPAPAVASATASASASDADKGSNPAESLFSGLSKTAQMQSDAKAYGLIFFLVKDACRGPLNALATKLGRQAWEVLQKEYKRDSPSTCMSLRKKFYSISHDSSTSVKTFIKAVLSIFSPPTFAKHLATPPVDTSSMGTMSFSTTRPIAAQPYDRQRRPTLLGRDTSADAAAAAGTSIWGGGMDPNMPATFIPNPPMPPQQSNNMMAAMREMMESMEARMEARIQQALNQRSRPPSMGSQRPLPQIPRRAPPPPGPPTPPPPPTPFADIPDAPQARNGPKMARPEPFDGERAKCRTFIRNIEVYVFVNVYQFPNEATKVLFLLSYIQGENVRATSRWPHSASLAEGESKEMNKTNYNT</sequence>
<keyword evidence="2" id="KW-1185">Reference proteome</keyword>
<dbReference type="EMBL" id="WQMT02000001">
    <property type="protein sequence ID" value="KAG9227306.1"/>
    <property type="molecule type" value="Genomic_DNA"/>
</dbReference>
<name>A0ACB7JB50_PLECO</name>
<gene>
    <name evidence="1" type="ORF">CCMSSC00406_0004155</name>
</gene>
<accession>A0ACB7JB50</accession>
<comment type="caution">
    <text evidence="1">The sequence shown here is derived from an EMBL/GenBank/DDBJ whole genome shotgun (WGS) entry which is preliminary data.</text>
</comment>
<protein>
    <submittedName>
        <fullName evidence="1">Uncharacterized protein</fullName>
    </submittedName>
</protein>